<proteinExistence type="inferred from homology"/>
<gene>
    <name evidence="6" type="ORF">ENT73_05745</name>
</gene>
<keyword evidence="3 6" id="KW-0067">ATP-binding</keyword>
<dbReference type="InterPro" id="IPR003593">
    <property type="entry name" value="AAA+_ATPase"/>
</dbReference>
<dbReference type="CDD" id="cd03255">
    <property type="entry name" value="ABC_MJ0796_LolCDE_FtsE"/>
    <property type="match status" value="1"/>
</dbReference>
<evidence type="ECO:0000256" key="2">
    <source>
        <dbReference type="ARBA" id="ARBA00022741"/>
    </source>
</evidence>
<evidence type="ECO:0000256" key="4">
    <source>
        <dbReference type="ARBA" id="ARBA00038388"/>
    </source>
</evidence>
<keyword evidence="1" id="KW-0813">Transport</keyword>
<sequence>MALLKVRNLQKSFRNGNKAVTVLKDINLEVEAGSKLAIVGPSGSGKTTLLNILGTIDRPDAGEILWEGSPLNWDDERELATLRMEKLGFVFQFYYLMPELNVEENIILPGLMAAWEHSRLTERLEELLEALNLQEKRKAKIYTLSGGERQKVAIARAVFLRPKLLLADEPTGNLDPESTKEVLKIFLELNATQGVTLILVTHNLELAQKMDKIYLLKEGVLVEYREPL</sequence>
<evidence type="ECO:0000256" key="3">
    <source>
        <dbReference type="ARBA" id="ARBA00022840"/>
    </source>
</evidence>
<dbReference type="PROSITE" id="PS50893">
    <property type="entry name" value="ABC_TRANSPORTER_2"/>
    <property type="match status" value="1"/>
</dbReference>
<evidence type="ECO:0000259" key="5">
    <source>
        <dbReference type="PROSITE" id="PS50893"/>
    </source>
</evidence>
<dbReference type="SMART" id="SM00382">
    <property type="entry name" value="AAA"/>
    <property type="match status" value="1"/>
</dbReference>
<dbReference type="GO" id="GO:0016887">
    <property type="term" value="F:ATP hydrolysis activity"/>
    <property type="evidence" value="ECO:0007669"/>
    <property type="project" value="InterPro"/>
</dbReference>
<dbReference type="Pfam" id="PF00005">
    <property type="entry name" value="ABC_tran"/>
    <property type="match status" value="1"/>
</dbReference>
<dbReference type="InterPro" id="IPR027417">
    <property type="entry name" value="P-loop_NTPase"/>
</dbReference>
<dbReference type="SUPFAM" id="SSF52540">
    <property type="entry name" value="P-loop containing nucleoside triphosphate hydrolases"/>
    <property type="match status" value="1"/>
</dbReference>
<accession>A0A832LXT6</accession>
<evidence type="ECO:0000256" key="1">
    <source>
        <dbReference type="ARBA" id="ARBA00022448"/>
    </source>
</evidence>
<protein>
    <submittedName>
        <fullName evidence="6">ABC transporter ATP-binding protein</fullName>
    </submittedName>
</protein>
<comment type="caution">
    <text evidence="6">The sequence shown here is derived from an EMBL/GenBank/DDBJ whole genome shotgun (WGS) entry which is preliminary data.</text>
</comment>
<reference evidence="6" key="1">
    <citation type="journal article" date="2020" name="mSystems">
        <title>Genome- and Community-Level Interaction Insights into Carbon Utilization and Element Cycling Functions of Hydrothermarchaeota in Hydrothermal Sediment.</title>
        <authorList>
            <person name="Zhou Z."/>
            <person name="Liu Y."/>
            <person name="Xu W."/>
            <person name="Pan J."/>
            <person name="Luo Z.H."/>
            <person name="Li M."/>
        </authorList>
    </citation>
    <scope>NUCLEOTIDE SEQUENCE [LARGE SCALE GENOMIC DNA]</scope>
    <source>
        <strain evidence="6">SpSt-605</strain>
    </source>
</reference>
<dbReference type="FunFam" id="3.40.50.300:FF:000032">
    <property type="entry name" value="Export ABC transporter ATP-binding protein"/>
    <property type="match status" value="1"/>
</dbReference>
<dbReference type="EMBL" id="DSZU01000099">
    <property type="protein sequence ID" value="HGV55570.1"/>
    <property type="molecule type" value="Genomic_DNA"/>
</dbReference>
<dbReference type="PANTHER" id="PTHR24220:SF689">
    <property type="entry name" value="LIPOPROTEIN-RELEASING SYSTEM ATP-BINDING PROTEIN LOLD"/>
    <property type="match status" value="1"/>
</dbReference>
<dbReference type="Gene3D" id="3.40.50.300">
    <property type="entry name" value="P-loop containing nucleotide triphosphate hydrolases"/>
    <property type="match status" value="1"/>
</dbReference>
<dbReference type="GO" id="GO:0005524">
    <property type="term" value="F:ATP binding"/>
    <property type="evidence" value="ECO:0007669"/>
    <property type="project" value="UniProtKB-KW"/>
</dbReference>
<organism evidence="6">
    <name type="scientific">Caldimicrobium thiodismutans</name>
    <dbReference type="NCBI Taxonomy" id="1653476"/>
    <lineage>
        <taxon>Bacteria</taxon>
        <taxon>Pseudomonadati</taxon>
        <taxon>Thermodesulfobacteriota</taxon>
        <taxon>Thermodesulfobacteria</taxon>
        <taxon>Thermodesulfobacteriales</taxon>
        <taxon>Thermodesulfobacteriaceae</taxon>
        <taxon>Caldimicrobium</taxon>
    </lineage>
</organism>
<keyword evidence="2" id="KW-0547">Nucleotide-binding</keyword>
<dbReference type="InterPro" id="IPR003439">
    <property type="entry name" value="ABC_transporter-like_ATP-bd"/>
</dbReference>
<dbReference type="InterPro" id="IPR017911">
    <property type="entry name" value="MacB-like_ATP-bd"/>
</dbReference>
<comment type="similarity">
    <text evidence="4">Belongs to the ABC transporter superfamily. Macrolide exporter (TC 3.A.1.122) family.</text>
</comment>
<dbReference type="GO" id="GO:0022857">
    <property type="term" value="F:transmembrane transporter activity"/>
    <property type="evidence" value="ECO:0007669"/>
    <property type="project" value="TreeGrafter"/>
</dbReference>
<dbReference type="GO" id="GO:0005886">
    <property type="term" value="C:plasma membrane"/>
    <property type="evidence" value="ECO:0007669"/>
    <property type="project" value="TreeGrafter"/>
</dbReference>
<dbReference type="AlphaFoldDB" id="A0A832LXT6"/>
<dbReference type="GO" id="GO:0098796">
    <property type="term" value="C:membrane protein complex"/>
    <property type="evidence" value="ECO:0007669"/>
    <property type="project" value="UniProtKB-ARBA"/>
</dbReference>
<dbReference type="InterPro" id="IPR017871">
    <property type="entry name" value="ABC_transporter-like_CS"/>
</dbReference>
<dbReference type="PANTHER" id="PTHR24220">
    <property type="entry name" value="IMPORT ATP-BINDING PROTEIN"/>
    <property type="match status" value="1"/>
</dbReference>
<dbReference type="PROSITE" id="PS00211">
    <property type="entry name" value="ABC_TRANSPORTER_1"/>
    <property type="match status" value="1"/>
</dbReference>
<dbReference type="InterPro" id="IPR015854">
    <property type="entry name" value="ABC_transpr_LolD-like"/>
</dbReference>
<feature type="domain" description="ABC transporter" evidence="5">
    <location>
        <begin position="4"/>
        <end position="228"/>
    </location>
</feature>
<name>A0A832LXT6_9BACT</name>
<evidence type="ECO:0000313" key="6">
    <source>
        <dbReference type="EMBL" id="HGV55570.1"/>
    </source>
</evidence>